<sequence length="232" mass="24259">MKFSTAFGAAMTASSVNAAVLQPRHYLFPSIQGTSDWSSVRQTANYQSNAGVTDVSSTQMRCYTNSNRGASNTQSVAAGSTVTFKATPNIFHQGPLQFYLAKVPSGQSAATWDGSGNVWFKIYTEPATRANGGLSWASLNAGTASVKIPNATPDGEYLLRVEHIALHQASQPGGAQFYISCAQIKVTGGGNGSPGPLVAIPGAYKSSDPGIQVNIYNTQSNYVAPGPAVWTG</sequence>
<organism evidence="17 18">
    <name type="scientific">Periconia macrospinosa</name>
    <dbReference type="NCBI Taxonomy" id="97972"/>
    <lineage>
        <taxon>Eukaryota</taxon>
        <taxon>Fungi</taxon>
        <taxon>Dikarya</taxon>
        <taxon>Ascomycota</taxon>
        <taxon>Pezizomycotina</taxon>
        <taxon>Dothideomycetes</taxon>
        <taxon>Pleosporomycetidae</taxon>
        <taxon>Pleosporales</taxon>
        <taxon>Massarineae</taxon>
        <taxon>Periconiaceae</taxon>
        <taxon>Periconia</taxon>
    </lineage>
</organism>
<dbReference type="Proteomes" id="UP000244855">
    <property type="component" value="Unassembled WGS sequence"/>
</dbReference>
<keyword evidence="3" id="KW-0964">Secreted</keyword>
<evidence type="ECO:0000256" key="6">
    <source>
        <dbReference type="ARBA" id="ARBA00023001"/>
    </source>
</evidence>
<dbReference type="Gene3D" id="2.70.50.70">
    <property type="match status" value="1"/>
</dbReference>
<evidence type="ECO:0000256" key="12">
    <source>
        <dbReference type="ARBA" id="ARBA00023326"/>
    </source>
</evidence>
<dbReference type="EC" id="1.14.99.56" evidence="15"/>
<evidence type="ECO:0000256" key="11">
    <source>
        <dbReference type="ARBA" id="ARBA00023277"/>
    </source>
</evidence>
<evidence type="ECO:0000256" key="14">
    <source>
        <dbReference type="ARBA" id="ARBA00045077"/>
    </source>
</evidence>
<name>A0A2V1DIC5_9PLEO</name>
<dbReference type="PANTHER" id="PTHR33353">
    <property type="entry name" value="PUTATIVE (AFU_ORTHOLOGUE AFUA_1G12560)-RELATED"/>
    <property type="match status" value="1"/>
</dbReference>
<evidence type="ECO:0000256" key="3">
    <source>
        <dbReference type="ARBA" id="ARBA00022525"/>
    </source>
</evidence>
<evidence type="ECO:0000256" key="13">
    <source>
        <dbReference type="ARBA" id="ARBA00044502"/>
    </source>
</evidence>
<evidence type="ECO:0000313" key="17">
    <source>
        <dbReference type="EMBL" id="PVH97828.1"/>
    </source>
</evidence>
<evidence type="ECO:0000256" key="15">
    <source>
        <dbReference type="ARBA" id="ARBA00047174"/>
    </source>
</evidence>
<keyword evidence="10" id="KW-1015">Disulfide bond</keyword>
<evidence type="ECO:0000313" key="18">
    <source>
        <dbReference type="Proteomes" id="UP000244855"/>
    </source>
</evidence>
<dbReference type="GO" id="GO:0030245">
    <property type="term" value="P:cellulose catabolic process"/>
    <property type="evidence" value="ECO:0007669"/>
    <property type="project" value="UniProtKB-KW"/>
</dbReference>
<keyword evidence="4" id="KW-0479">Metal-binding</keyword>
<evidence type="ECO:0000256" key="5">
    <source>
        <dbReference type="ARBA" id="ARBA00022729"/>
    </source>
</evidence>
<keyword evidence="9 17" id="KW-0503">Monooxygenase</keyword>
<evidence type="ECO:0000256" key="9">
    <source>
        <dbReference type="ARBA" id="ARBA00023033"/>
    </source>
</evidence>
<dbReference type="STRING" id="97972.A0A2V1DIC5"/>
<evidence type="ECO:0000256" key="7">
    <source>
        <dbReference type="ARBA" id="ARBA00023002"/>
    </source>
</evidence>
<proteinExistence type="inferred from homology"/>
<gene>
    <name evidence="17" type="ORF">DM02DRAFT_532355</name>
</gene>
<feature type="domain" description="Auxiliary Activity family 9 catalytic" evidence="16">
    <location>
        <begin position="32"/>
        <end position="222"/>
    </location>
</feature>
<dbReference type="PANTHER" id="PTHR33353:SF10">
    <property type="entry name" value="ENDO-BETA-1,4-GLUCANASE D"/>
    <property type="match status" value="1"/>
</dbReference>
<dbReference type="CDD" id="cd21175">
    <property type="entry name" value="LPMO_AA9"/>
    <property type="match status" value="1"/>
</dbReference>
<dbReference type="InterPro" id="IPR005103">
    <property type="entry name" value="AA9_LPMO"/>
</dbReference>
<accession>A0A2V1DIC5</accession>
<comment type="catalytic activity">
    <reaction evidence="14">
        <text>[(1-&gt;4)-beta-D-glucosyl]n+m + reduced acceptor + O2 = 4-dehydro-beta-D-glucosyl-[(1-&gt;4)-beta-D-glucosyl]n-1 + [(1-&gt;4)-beta-D-glucosyl]m + acceptor + H2O.</text>
        <dbReference type="EC" id="1.14.99.56"/>
    </reaction>
</comment>
<evidence type="ECO:0000256" key="10">
    <source>
        <dbReference type="ARBA" id="ARBA00023157"/>
    </source>
</evidence>
<keyword evidence="18" id="KW-1185">Reference proteome</keyword>
<keyword evidence="6" id="KW-0136">Cellulose degradation</keyword>
<dbReference type="AlphaFoldDB" id="A0A2V1DIC5"/>
<protein>
    <recommendedName>
        <fullName evidence="15">lytic cellulose monooxygenase (C4-dehydrogenating)</fullName>
        <ecNumber evidence="15">1.14.99.56</ecNumber>
    </recommendedName>
</protein>
<evidence type="ECO:0000256" key="2">
    <source>
        <dbReference type="ARBA" id="ARBA00004613"/>
    </source>
</evidence>
<dbReference type="Pfam" id="PF03443">
    <property type="entry name" value="AA9"/>
    <property type="match status" value="1"/>
</dbReference>
<keyword evidence="11" id="KW-0119">Carbohydrate metabolism</keyword>
<evidence type="ECO:0000259" key="16">
    <source>
        <dbReference type="Pfam" id="PF03443"/>
    </source>
</evidence>
<comment type="subcellular location">
    <subcellularLocation>
        <location evidence="2">Secreted</location>
    </subcellularLocation>
</comment>
<evidence type="ECO:0000256" key="8">
    <source>
        <dbReference type="ARBA" id="ARBA00023008"/>
    </source>
</evidence>
<dbReference type="EMBL" id="KZ805427">
    <property type="protein sequence ID" value="PVH97828.1"/>
    <property type="molecule type" value="Genomic_DNA"/>
</dbReference>
<dbReference type="OrthoDB" id="5271017at2759"/>
<dbReference type="GO" id="GO:0005576">
    <property type="term" value="C:extracellular region"/>
    <property type="evidence" value="ECO:0007669"/>
    <property type="project" value="UniProtKB-SubCell"/>
</dbReference>
<keyword evidence="5" id="KW-0732">Signal</keyword>
<dbReference type="GO" id="GO:0046872">
    <property type="term" value="F:metal ion binding"/>
    <property type="evidence" value="ECO:0007669"/>
    <property type="project" value="UniProtKB-KW"/>
</dbReference>
<dbReference type="GO" id="GO:0004497">
    <property type="term" value="F:monooxygenase activity"/>
    <property type="evidence" value="ECO:0007669"/>
    <property type="project" value="UniProtKB-KW"/>
</dbReference>
<keyword evidence="8" id="KW-0186">Copper</keyword>
<reference evidence="17 18" key="1">
    <citation type="journal article" date="2018" name="Sci. Rep.">
        <title>Comparative genomics provides insights into the lifestyle and reveals functional heterogeneity of dark septate endophytic fungi.</title>
        <authorList>
            <person name="Knapp D.G."/>
            <person name="Nemeth J.B."/>
            <person name="Barry K."/>
            <person name="Hainaut M."/>
            <person name="Henrissat B."/>
            <person name="Johnson J."/>
            <person name="Kuo A."/>
            <person name="Lim J.H.P."/>
            <person name="Lipzen A."/>
            <person name="Nolan M."/>
            <person name="Ohm R.A."/>
            <person name="Tamas L."/>
            <person name="Grigoriev I.V."/>
            <person name="Spatafora J.W."/>
            <person name="Nagy L.G."/>
            <person name="Kovacs G.M."/>
        </authorList>
    </citation>
    <scope>NUCLEOTIDE SEQUENCE [LARGE SCALE GENOMIC DNA]</scope>
    <source>
        <strain evidence="17 18">DSE2036</strain>
    </source>
</reference>
<keyword evidence="7" id="KW-0560">Oxidoreductase</keyword>
<evidence type="ECO:0000256" key="1">
    <source>
        <dbReference type="ARBA" id="ARBA00001973"/>
    </source>
</evidence>
<comment type="similarity">
    <text evidence="13">Belongs to the polysaccharide monooxygenase AA9 family.</text>
</comment>
<dbReference type="InterPro" id="IPR049892">
    <property type="entry name" value="AA9"/>
</dbReference>
<comment type="cofactor">
    <cofactor evidence="1">
        <name>Cu(2+)</name>
        <dbReference type="ChEBI" id="CHEBI:29036"/>
    </cofactor>
</comment>
<evidence type="ECO:0000256" key="4">
    <source>
        <dbReference type="ARBA" id="ARBA00022723"/>
    </source>
</evidence>
<keyword evidence="12" id="KW-0624">Polysaccharide degradation</keyword>